<evidence type="ECO:0000256" key="1">
    <source>
        <dbReference type="ARBA" id="ARBA00004251"/>
    </source>
</evidence>
<dbReference type="FunFam" id="2.60.40.60:FF:000066">
    <property type="entry name" value="FAT atypical cadherin 1"/>
    <property type="match status" value="1"/>
</dbReference>
<feature type="domain" description="Cadherin" evidence="20">
    <location>
        <begin position="2945"/>
        <end position="3045"/>
    </location>
</feature>
<dbReference type="FunFam" id="2.60.40.60:FF:000026">
    <property type="entry name" value="FAT atypical cadherin 1"/>
    <property type="match status" value="2"/>
</dbReference>
<dbReference type="GO" id="GO:0045296">
    <property type="term" value="F:cadherin binding"/>
    <property type="evidence" value="ECO:0007669"/>
    <property type="project" value="TreeGrafter"/>
</dbReference>
<comment type="caution">
    <text evidence="15">Lacks conserved residue(s) required for the propagation of feature annotation.</text>
</comment>
<feature type="domain" description="Cadherin" evidence="20">
    <location>
        <begin position="291"/>
        <end position="389"/>
    </location>
</feature>
<feature type="region of interest" description="Disordered" evidence="16">
    <location>
        <begin position="4594"/>
        <end position="4614"/>
    </location>
</feature>
<feature type="domain" description="Cadherin" evidence="20">
    <location>
        <begin position="1926"/>
        <end position="2008"/>
    </location>
</feature>
<dbReference type="GO" id="GO:0007156">
    <property type="term" value="P:homophilic cell adhesion via plasma membrane adhesion molecules"/>
    <property type="evidence" value="ECO:0007669"/>
    <property type="project" value="InterPro"/>
</dbReference>
<dbReference type="SUPFAM" id="SSF49899">
    <property type="entry name" value="Concanavalin A-like lectins/glucanases"/>
    <property type="match status" value="1"/>
</dbReference>
<keyword evidence="7" id="KW-0677">Repeat</keyword>
<evidence type="ECO:0000256" key="16">
    <source>
        <dbReference type="SAM" id="MobiDB-lite"/>
    </source>
</evidence>
<evidence type="ECO:0000259" key="20">
    <source>
        <dbReference type="PROSITE" id="PS50268"/>
    </source>
</evidence>
<feature type="domain" description="EGF-like" evidence="19">
    <location>
        <begin position="4109"/>
        <end position="4148"/>
    </location>
</feature>
<keyword evidence="9" id="KW-0130">Cell adhesion</keyword>
<keyword evidence="8 14" id="KW-0106">Calcium</keyword>
<feature type="disulfide bond" evidence="15">
    <location>
        <begin position="4097"/>
        <end position="4106"/>
    </location>
</feature>
<feature type="domain" description="Cadherin" evidence="20">
    <location>
        <begin position="752"/>
        <end position="858"/>
    </location>
</feature>
<dbReference type="OrthoDB" id="6252479at2759"/>
<feature type="domain" description="Cadherin" evidence="20">
    <location>
        <begin position="600"/>
        <end position="698"/>
    </location>
</feature>
<feature type="domain" description="Cadherin" evidence="20">
    <location>
        <begin position="1076"/>
        <end position="1178"/>
    </location>
</feature>
<feature type="domain" description="Cadherin" evidence="20">
    <location>
        <begin position="859"/>
        <end position="961"/>
    </location>
</feature>
<keyword evidence="22" id="KW-1185">Reference proteome</keyword>
<dbReference type="GO" id="GO:0016342">
    <property type="term" value="C:catenin complex"/>
    <property type="evidence" value="ECO:0007669"/>
    <property type="project" value="TreeGrafter"/>
</dbReference>
<feature type="domain" description="Cadherin" evidence="20">
    <location>
        <begin position="2839"/>
        <end position="2944"/>
    </location>
</feature>
<feature type="disulfide bond" evidence="15">
    <location>
        <begin position="4213"/>
        <end position="4222"/>
    </location>
</feature>
<feature type="domain" description="Cadherin" evidence="20">
    <location>
        <begin position="2633"/>
        <end position="2735"/>
    </location>
</feature>
<dbReference type="SMART" id="SM00181">
    <property type="entry name" value="EGF"/>
    <property type="match status" value="6"/>
</dbReference>
<dbReference type="EMBL" id="UYJE01000550">
    <property type="protein sequence ID" value="VDH94094.1"/>
    <property type="molecule type" value="Genomic_DNA"/>
</dbReference>
<dbReference type="PROSITE" id="PS01186">
    <property type="entry name" value="EGF_2"/>
    <property type="match status" value="2"/>
</dbReference>
<dbReference type="GO" id="GO:0016477">
    <property type="term" value="P:cell migration"/>
    <property type="evidence" value="ECO:0007669"/>
    <property type="project" value="TreeGrafter"/>
</dbReference>
<dbReference type="Gene3D" id="2.60.120.200">
    <property type="match status" value="1"/>
</dbReference>
<dbReference type="FunFam" id="2.60.40.60:FF:000051">
    <property type="entry name" value="FAT atypical cadherin 1"/>
    <property type="match status" value="1"/>
</dbReference>
<feature type="domain" description="EGF-like" evidence="19">
    <location>
        <begin position="4149"/>
        <end position="4185"/>
    </location>
</feature>
<dbReference type="GO" id="GO:0009653">
    <property type="term" value="P:anatomical structure morphogenesis"/>
    <property type="evidence" value="ECO:0007669"/>
    <property type="project" value="UniProtKB-ARBA"/>
</dbReference>
<dbReference type="FunFam" id="2.60.40.60:FF:000033">
    <property type="entry name" value="FAT atypical cadherin 1"/>
    <property type="match status" value="1"/>
</dbReference>
<dbReference type="FunFam" id="2.60.40.60:FF:000100">
    <property type="entry name" value="protocadherin Fat 2"/>
    <property type="match status" value="1"/>
</dbReference>
<feature type="domain" description="EGF-like" evidence="19">
    <location>
        <begin position="3832"/>
        <end position="3870"/>
    </location>
</feature>
<feature type="domain" description="Cadherin" evidence="20">
    <location>
        <begin position="1174"/>
        <end position="1280"/>
    </location>
</feature>
<feature type="domain" description="Cadherin" evidence="20">
    <location>
        <begin position="2212"/>
        <end position="2319"/>
    </location>
</feature>
<feature type="domain" description="Cadherin" evidence="20">
    <location>
        <begin position="2742"/>
        <end position="2838"/>
    </location>
</feature>
<dbReference type="InterPro" id="IPR001881">
    <property type="entry name" value="EGF-like_Ca-bd_dom"/>
</dbReference>
<feature type="region of interest" description="Disordered" evidence="16">
    <location>
        <begin position="4420"/>
        <end position="4504"/>
    </location>
</feature>
<dbReference type="CDD" id="cd00110">
    <property type="entry name" value="LamG"/>
    <property type="match status" value="1"/>
</dbReference>
<feature type="domain" description="Cadherin" evidence="20">
    <location>
        <begin position="3046"/>
        <end position="3150"/>
    </location>
</feature>
<dbReference type="FunFam" id="2.60.40.60:FF:000013">
    <property type="entry name" value="Cadherin EGF LAG seven-pass G-type receptor"/>
    <property type="match status" value="2"/>
</dbReference>
<evidence type="ECO:0000313" key="21">
    <source>
        <dbReference type="EMBL" id="VDH94094.1"/>
    </source>
</evidence>
<feature type="disulfide bond" evidence="15">
    <location>
        <begin position="3841"/>
        <end position="3858"/>
    </location>
</feature>
<evidence type="ECO:0000256" key="12">
    <source>
        <dbReference type="ARBA" id="ARBA00023157"/>
    </source>
</evidence>
<dbReference type="InterPro" id="IPR013320">
    <property type="entry name" value="ConA-like_dom_sf"/>
</dbReference>
<dbReference type="SUPFAM" id="SSF57196">
    <property type="entry name" value="EGF/Laminin"/>
    <property type="match status" value="4"/>
</dbReference>
<dbReference type="InterPro" id="IPR015919">
    <property type="entry name" value="Cadherin-like_sf"/>
</dbReference>
<dbReference type="PROSITE" id="PS50026">
    <property type="entry name" value="EGF_3"/>
    <property type="match status" value="5"/>
</dbReference>
<evidence type="ECO:0000256" key="17">
    <source>
        <dbReference type="SAM" id="Phobius"/>
    </source>
</evidence>
<feature type="domain" description="Cadherin" evidence="20">
    <location>
        <begin position="494"/>
        <end position="599"/>
    </location>
</feature>
<keyword evidence="10 17" id="KW-1133">Transmembrane helix</keyword>
<dbReference type="FunFam" id="2.60.40.60:FF:000015">
    <property type="entry name" value="FAT atypical cadherin 1"/>
    <property type="match status" value="2"/>
</dbReference>
<dbReference type="PROSITE" id="PS01187">
    <property type="entry name" value="EGF_CA"/>
    <property type="match status" value="1"/>
</dbReference>
<feature type="domain" description="Cadherin" evidence="20">
    <location>
        <begin position="2320"/>
        <end position="2428"/>
    </location>
</feature>
<feature type="domain" description="Cadherin" evidence="20">
    <location>
        <begin position="962"/>
        <end position="1067"/>
    </location>
</feature>
<dbReference type="FunFam" id="2.60.40.60:FF:000021">
    <property type="entry name" value="FAT atypical cadherin 1"/>
    <property type="match status" value="1"/>
</dbReference>
<dbReference type="FunFam" id="2.60.40.60:FF:000080">
    <property type="entry name" value="FAT atypical cadherin 1"/>
    <property type="match status" value="1"/>
</dbReference>
<feature type="region of interest" description="Disordered" evidence="16">
    <location>
        <begin position="4300"/>
        <end position="4338"/>
    </location>
</feature>
<dbReference type="CDD" id="cd00054">
    <property type="entry name" value="EGF_CA"/>
    <property type="match status" value="4"/>
</dbReference>
<dbReference type="PRINTS" id="PR00205">
    <property type="entry name" value="CADHERIN"/>
</dbReference>
<dbReference type="InterPro" id="IPR039808">
    <property type="entry name" value="Cadherin"/>
</dbReference>
<feature type="domain" description="Cadherin" evidence="20">
    <location>
        <begin position="390"/>
        <end position="493"/>
    </location>
</feature>
<keyword evidence="4 17" id="KW-0812">Transmembrane</keyword>
<dbReference type="FunFam" id="2.60.40.60:FF:000039">
    <property type="entry name" value="FAT atypical cadherin 3"/>
    <property type="match status" value="2"/>
</dbReference>
<evidence type="ECO:0000256" key="13">
    <source>
        <dbReference type="ARBA" id="ARBA00023180"/>
    </source>
</evidence>
<dbReference type="FunFam" id="2.60.40.60:FF:000123">
    <property type="entry name" value="Protocadherin beta 4"/>
    <property type="match status" value="1"/>
</dbReference>
<proteinExistence type="predicted"/>
<dbReference type="FunFam" id="2.60.40.60:FF:000024">
    <property type="entry name" value="FAT atypical cadherin 3"/>
    <property type="match status" value="3"/>
</dbReference>
<feature type="domain" description="Cadherin" evidence="20">
    <location>
        <begin position="2429"/>
        <end position="2529"/>
    </location>
</feature>
<dbReference type="PROSITE" id="PS50268">
    <property type="entry name" value="CADHERIN_2"/>
    <property type="match status" value="34"/>
</dbReference>
<dbReference type="Pfam" id="PF00028">
    <property type="entry name" value="Cadherin"/>
    <property type="match status" value="29"/>
</dbReference>
<feature type="domain" description="Cadherin" evidence="20">
    <location>
        <begin position="2530"/>
        <end position="2632"/>
    </location>
</feature>
<feature type="domain" description="Cadherin" evidence="20">
    <location>
        <begin position="2110"/>
        <end position="2211"/>
    </location>
</feature>
<feature type="domain" description="Cadherin" evidence="20">
    <location>
        <begin position="3255"/>
        <end position="3359"/>
    </location>
</feature>
<name>A0A8B6BRZ1_MYTGA</name>
<dbReference type="Gene3D" id="2.60.40.60">
    <property type="entry name" value="Cadherins"/>
    <property type="match status" value="34"/>
</dbReference>
<accession>A0A8B6BRZ1</accession>
<keyword evidence="12 15" id="KW-1015">Disulfide bond</keyword>
<dbReference type="InterPro" id="IPR018097">
    <property type="entry name" value="EGF_Ca-bd_CS"/>
</dbReference>
<evidence type="ECO:0000256" key="7">
    <source>
        <dbReference type="ARBA" id="ARBA00022737"/>
    </source>
</evidence>
<dbReference type="FunFam" id="2.60.40.60:FF:000053">
    <property type="entry name" value="FAT atypical cadherin 3"/>
    <property type="match status" value="1"/>
</dbReference>
<dbReference type="Pfam" id="PF02210">
    <property type="entry name" value="Laminin_G_2"/>
    <property type="match status" value="1"/>
</dbReference>
<evidence type="ECO:0000256" key="8">
    <source>
        <dbReference type="ARBA" id="ARBA00022837"/>
    </source>
</evidence>
<dbReference type="InterPro" id="IPR000742">
    <property type="entry name" value="EGF"/>
</dbReference>
<feature type="region of interest" description="Disordered" evidence="16">
    <location>
        <begin position="4690"/>
        <end position="4714"/>
    </location>
</feature>
<feature type="domain" description="Cadherin" evidence="20">
    <location>
        <begin position="1485"/>
        <end position="1590"/>
    </location>
</feature>
<dbReference type="FunFam" id="2.60.40.60:FF:000020">
    <property type="entry name" value="Dachsous cadherin-related 1b"/>
    <property type="match status" value="4"/>
</dbReference>
<feature type="domain" description="Cadherin" evidence="20">
    <location>
        <begin position="1794"/>
        <end position="1907"/>
    </location>
</feature>
<dbReference type="Gene3D" id="2.10.25.10">
    <property type="entry name" value="Laminin"/>
    <property type="match status" value="5"/>
</dbReference>
<feature type="domain" description="Cadherin" evidence="20">
    <location>
        <begin position="3581"/>
        <end position="3672"/>
    </location>
</feature>
<dbReference type="SMART" id="SM00282">
    <property type="entry name" value="LamG"/>
    <property type="match status" value="1"/>
</dbReference>
<feature type="disulfide bond" evidence="15">
    <location>
        <begin position="4175"/>
        <end position="4184"/>
    </location>
</feature>
<dbReference type="InterPro" id="IPR001791">
    <property type="entry name" value="Laminin_G"/>
</dbReference>
<sequence>MRYVTMGERYKGGWWKSYHGTWLYVWSLFLLQLASSSSALVLSDNFNFTRDTYNATIYEKAPGKTYVTSSHKMGITVSNPWLSVNYKIFDGDNLNVFKAEEYRVGDFYFLRVRTLTSSHGILNRELESRYHLKIKAVGKHGKIEPGITKTATCDLIINVLDENDLHPLFDKETYDVSVGENAPVHSSIVQVSASDGDIGINAEIYYSFIKKTDYFAIHPTSGVITVTKQLNYLVQAKYDLEVEAQDRGPKTLRNGDLRKALVRITITPANFFAPDIKVKKLPFHHMKNIVGTSFAILTVTDSDIGTNGLIQSVKIVSGDKDNHFKIVKSAISDEYLLILNQSVIISDNSVSDLDLTLTVEATDTGSPSKKSSKPIKINIDLGLNGAPKFISDSYQASIEESVPIDTSVIHLSATKDKFNRNSEIIYKIVAGNDENCFSINKITGLIETNGDVDAEVSSEVILTILAKDKISHQSSTTNLTVTILDCNDNPPKFDIKETDISFEENLTIGSIVYKVHAIDPDKGDNGVVSYSIRNLQNVPFEIDHFTGEIKTTKVLDYETMKRNYPVYIAASDWGKPFKLESYITLNFHLRNINDNKPLFEKSSCSGYLSRDAPIDTSVTVITAVDFDNSIITYNIEEGNDDGCFELIPSTGLLSLNCSLSDDSTDKRTLKITASDGKFSSESVKIDITLVNNKRNSQLANSDANIVCASTNATMELSKLMQISRLNNEGISEQIIESPNLNLQNFHAPIFNLTNTHHMKVDESAAVNTLLTQIVAHDDDKGYNGLVVYVIVAGDPYDQFTLDLHNGSLFISSALDRESIAKYDLEIRITDSAPLELRKSASMNITVEIIDANDNPPIFEKEKYETEVSESIGFNATILQVFAEDKDEGENSRIQYWIMADMPEFFINPGNGIITVKKSLDRELHDVYYIPVLARDHGSPSHSATTTVTLNILDENDNIPKFVPENYDLKVREDLPVGSVITTIKAIDDDAGENGKLAYKLVHGTDEMFEIEETTGTVRIAKQLDFTTKQVYNISAFVSDGGNPPLKSACFINIEVMDVNENLQPPKFKNFFEIGYINENMPISSVVMQVKAIDPDAQPDERNPVVYSIRDGSGLGRFKIDFNGTITTAQVLDRESATHYWLSVYAQDRGLVPQHARLDVYIKVLDVNDNIPQMSQPVYYMEVKENSKQDVVVGLVQATDKDENPSEQLTFSITKGNAQKHFQIDEHTGVIRTTKTTLDRDEGDSQHLLEVTVNDNGVPNLSSTARVLVEVLDQNDNAPEFQIHSHQVRILRPKTGSKQNPVYRVYAVDKDQGLNAELSYRMQGKRASQFYVEKTSGQIYVDEIEPGSYSFRVRAYDRGDNRQKDSCKVMVEVIEGPKASASQPVFEELTYKFQIEENAEIGSFVGMIEATDADFDKLWYHVIDGDEDNQFDVKTEFGTLLVAKKLDWEMKNHYNLTISVTDGIHVTLTTVYINVIDINDNSPLFLSPSYETTIPENMDVGMSIMKVSAIDKDENNRLFYTITAAENEISINKFDIDSRTGVITVKEELDREVISTHELTIMVRDQGIPSNRNFTRVRVIVTDHNDHAPKFLSSTIEGRVFESAAVGTSVVEVIALDDDKGENAEIAYSIQSGNIGDMFEIDETLGLISVKRQLDKNQRAEYSLVVKASDQGIPPQSSTATVNIYITISNNAPPKFTGTNYIAEINEDIKIGSNVAVLEAKSQSSVYYEIIQGNEGDKFAINPNSGVIYVKNKIDYEQVKSYDLMVSAANIVGYSALTTVKIHVIDINDNTPEFSQQIYEGTISEAAKIASVVVTTDNKPLVIHATDLDENDNGRLKFSIIDEEAKKYFVIDTNTGAIRTAVLLDHETMDKIEFSVDVSDQGSPALKSHQPAKVIIHIEDVNDHAVVFMPKGLAAILLLPTAKDVRVTQVTATDPDTKSSQNVKYRILHDNNGGSHFNIGPLSGLITVTNTNELKTSYSLTVEASDGKFQTTSFVNITVKTSHSSGLVFSSQEYHVTIPENKEISDNLMVVQVVNFANDPLVFNLLNGNDMFTMGQTSGVLQTKQKIFDRENISNYNLVVSVEDLSDPPRKAHVVVKVNIEDENDNSPVFLNQPYDTVVAITAKVGTPVRQLTVQDRDSGDNGKVEFTMVKGYKDKFSVDQEDGQVMLMNPLEKSDEGQILLFVMASDLGSPMKSSFVNVTVTIVGSEHPVFEKQFYTTSIKEDVALFTPVISVKASSPNGHKLIYSITGGDPYKEFAVDYNIGKDVLGPCVVSVVSPLDYESTKGYDLTLTAKDVKTGSVAETKLRISVVDVNDNKPVFSKFKYTSLLSESVPIGSSVAMVTATDADVGSNGLVYYSLVPAHIDSEDVSHFEIDSESGHIVTTKMLDYEEQHEFNVIAIATDGGSNKHFTTAPLHIILQDLNDNPPYFVQKSYDCTIFDQPSSSYVVKVMASDPDPCSEGNLQYSIVGGNIDQVFHVNQQTGLISLSSRRTGQLQHAYILNISVSDGVFTAFTQVSLSVKSSNNHTPMFTRQLYRSTILENLGKGMIVTMVTAFDEDPGTNGMLTYTIPSDEMKQYFSIDADTGEIFSEFDFDREKRDFYQIPIAVTDNAGRIGFSMVEVTIRDLNDNPPRFLRNEYKLVVSPGAVVNSSFAKIEAVDMDKGPGGRVRYELAKPEKLFNINPYTGDLIVKMDLKEFANQVYQFFVHAIDEGDPILDSSVAVQVYVMGKNDIAPRFQASKKMIFTISEDETVFSRLIVAESHNPVKYYIIHGNTPDTNYPLSFEISHSGKLKLLRKLDYNDVQKYHLSVQAKTTSSPSLYDYVEVIIIVTDSNNKDPVFESNEYHTMVIENSKPGDHVIQVRAMDEDSDFEIRYSFGEESSGMSKIFDLDSISGWISLINPLDRETTDQYNFTIVATDIKAKTEQKSFTRVLVDVTDQNDNPPIFSRPSYIAAVNEGADLGTVVTELFTTDEDKGANTNVEYIIVDGDKLGKFHVRRTGEVIVNKPLDRENDSLYTLVVAATDGGMSTMTKITIEILDDNDNDPVCDEPIHPLILSEEKSVGSIIVRVKATDADDAATVHAEISYVIRAGNEKQKFNLDKSTGILTVKSELDREEIDNYHLSINAVDGGGRSCDIDVFIDLSDINDNSPRFIDIPETFQVIESTPPDTLLMRVRAVDDDLGINRQVKYNLKDDADGSFTLDPETGVITLVSSLDREKKDLYKLMLEAYDMGNPSKTGEVLLKIAIQDENDNPPEFVRSSYIVSISEDVAVNFDVIAVTATSKDIGVNAKMLYMISAGNVDGHFNIDTDTGMIQVAKTLDHETTSEYILTIIAHDRSSAPLSSSTFVTINVTDVNDNQPEFVQNPYKLTLKEDVPINEVILHLTASDADTNSIILYSIIKGNTMDKFDVNPKDGQLLIKNALDREMVNNFELTIKASDGLLSSETVVIVDVLDVNDCPPKFSESNYSAVIQRPREGNEDRHVGYEILSFSVTDDDLPPNGEPFSYDIVSGNKGGEFMVNSNGVLTTARKFNRHVQDMYNLVVRAYDFGSPLLHSEVPVVIEIIEEGNNPPKVSDIDISVMSFKDSFPGGIIGTLNAVDEDIFDELTFEIISTNKNLFDIDKYDGRIMAFKNIDPGRYNVNISVTDGRFQSYGIVSVEVVGISDDMIKNSVTIQFHSLSVEDFFNKHLKDFKRVLKRELNVRSRDVEIINVQTSKFASSSFGKRRKRDVSPDLDVLFAIKRNQNTFIRGKPLSKKVGAAVPAIEQALQVKVIKVFGDICTHSSCKEGTCEGYIEFDSDNLTPVRMGSKSTVTARHRYLYKCVCPDGSTDDSCDKIPAVCPSDACPDSKMCKMNSDQRGYLCVCPPGMSGQHCDEEENFCADSSCRIGDKPMTFSGKSYAKWTLQDAFTIEQRLTLSLRIKTRKQLATIMYAKGKVDYSILEIYNGMLQYRFNCGSGEGIVIIPLLISDGEWHTVMVERFGKTAELILDHTYSSMTMSPGTNDILDLKSNNVFFGAEVEIYNGYSDIRRGFEGCMENIRLYNVRLPFDGSNAVALDQEFKYLQFHCKDTYQSPTGTNVCSTFPCDNNGNCEVSGSSYICTCSDRFYGSRCEIDKDPCANSPCQNKGQCINKKDIPNDFECRCPSPFRGKFCEYGKYCSEDTCQNNGSCVEGPKAMVCNCLGGFEGENCQKIVSACRSNPCMNGATCHNADNTYICNCTEKSAGRNCEELITPHMISNSAGITQEELFIIIGVAGGIIVLAFLFVAIQCIRRRQNSRYGNITLGIPTDETDVMLRSLKEDNCKNGIKKSNVDITHPPPSPRPPPVPDRPASYTPSNHDSLNTLNNFDNVRNYGSAADELENIQNIPYYAEYLQTFAPLPRMVASQAPSLAPLPSSNPASDTDSIQKTPWEMDNMLEHTDKNHPEKLYIKNIPGPQVGPPDNVSFSSLPVSESEDEPAASKSGRRKKRKDYHWDASDWAPRPSLPNISEVPNRECPDSPSSSPHSNESNEHADCLQHHYNNDVYTDGEMIESEYVGDSEYADNEGDTDHYLNPPNYQEIFSQYVNNDDSGNQDMSYELPEHNFGMHPNNYLPMYNLNDESRDEYSDNDNFPDPPEEFRGGENRVCQLSEDDLDDNDEVVHYGFPSQQPLLGLQGNITDSEYNVRSSMIDSMGGYTSTNASMSDISGLCEIEDSEVNFSDESGDENNERTPLNIDRLHTQV</sequence>
<evidence type="ECO:0000256" key="3">
    <source>
        <dbReference type="ARBA" id="ARBA00022536"/>
    </source>
</evidence>
<evidence type="ECO:0000256" key="10">
    <source>
        <dbReference type="ARBA" id="ARBA00022989"/>
    </source>
</evidence>
<dbReference type="InterPro" id="IPR000152">
    <property type="entry name" value="EGF-type_Asp/Asn_hydroxyl_site"/>
</dbReference>
<dbReference type="GO" id="GO:0007163">
    <property type="term" value="P:establishment or maintenance of cell polarity"/>
    <property type="evidence" value="ECO:0007669"/>
    <property type="project" value="UniProtKB-ARBA"/>
</dbReference>
<feature type="domain" description="EGF-like" evidence="19">
    <location>
        <begin position="4071"/>
        <end position="4107"/>
    </location>
</feature>
<dbReference type="PANTHER" id="PTHR24027:SF423">
    <property type="entry name" value="PROTOCADHERIN-16"/>
    <property type="match status" value="1"/>
</dbReference>
<feature type="domain" description="Cadherin" evidence="20">
    <location>
        <begin position="1386"/>
        <end position="1484"/>
    </location>
</feature>
<evidence type="ECO:0000256" key="9">
    <source>
        <dbReference type="ARBA" id="ARBA00022889"/>
    </source>
</evidence>
<keyword evidence="6" id="KW-0732">Signal</keyword>
<protein>
    <submittedName>
        <fullName evidence="21">Protocadherin Fat 1/2/3</fullName>
    </submittedName>
</protein>
<feature type="compositionally biased region" description="Pro residues" evidence="16">
    <location>
        <begin position="4310"/>
        <end position="4322"/>
    </location>
</feature>
<keyword evidence="13" id="KW-0325">Glycoprotein</keyword>
<dbReference type="FunFam" id="2.60.40.60:FF:000064">
    <property type="entry name" value="FAT atypical cadherin 1"/>
    <property type="match status" value="1"/>
</dbReference>
<dbReference type="SUPFAM" id="SSF49313">
    <property type="entry name" value="Cadherin-like"/>
    <property type="match status" value="33"/>
</dbReference>
<evidence type="ECO:0000256" key="4">
    <source>
        <dbReference type="ARBA" id="ARBA00022692"/>
    </source>
</evidence>
<organism evidence="21 22">
    <name type="scientific">Mytilus galloprovincialis</name>
    <name type="common">Mediterranean mussel</name>
    <dbReference type="NCBI Taxonomy" id="29158"/>
    <lineage>
        <taxon>Eukaryota</taxon>
        <taxon>Metazoa</taxon>
        <taxon>Spiralia</taxon>
        <taxon>Lophotrochozoa</taxon>
        <taxon>Mollusca</taxon>
        <taxon>Bivalvia</taxon>
        <taxon>Autobranchia</taxon>
        <taxon>Pteriomorphia</taxon>
        <taxon>Mytilida</taxon>
        <taxon>Mytiloidea</taxon>
        <taxon>Mytilidae</taxon>
        <taxon>Mytilinae</taxon>
        <taxon>Mytilus</taxon>
    </lineage>
</organism>
<gene>
    <name evidence="21" type="ORF">MGAL_10B022854</name>
</gene>
<evidence type="ECO:0000256" key="5">
    <source>
        <dbReference type="ARBA" id="ARBA00022723"/>
    </source>
</evidence>
<evidence type="ECO:0000259" key="18">
    <source>
        <dbReference type="PROSITE" id="PS50025"/>
    </source>
</evidence>
<feature type="domain" description="Cadherin" evidence="20">
    <location>
        <begin position="1591"/>
        <end position="1695"/>
    </location>
</feature>
<dbReference type="SMART" id="SM00179">
    <property type="entry name" value="EGF_CA"/>
    <property type="match status" value="4"/>
</dbReference>
<feature type="domain" description="Cadherin" evidence="20">
    <location>
        <begin position="1696"/>
        <end position="1793"/>
    </location>
</feature>
<dbReference type="InterPro" id="IPR002126">
    <property type="entry name" value="Cadherin-like_dom"/>
</dbReference>
<keyword evidence="5" id="KW-0479">Metal-binding</keyword>
<dbReference type="GO" id="GO:0005509">
    <property type="term" value="F:calcium ion binding"/>
    <property type="evidence" value="ECO:0007669"/>
    <property type="project" value="UniProtKB-UniRule"/>
</dbReference>
<evidence type="ECO:0000259" key="19">
    <source>
        <dbReference type="PROSITE" id="PS50026"/>
    </source>
</evidence>
<dbReference type="PANTHER" id="PTHR24027">
    <property type="entry name" value="CADHERIN-23"/>
    <property type="match status" value="1"/>
</dbReference>
<feature type="domain" description="Cadherin" evidence="20">
    <location>
        <begin position="3151"/>
        <end position="3254"/>
    </location>
</feature>
<evidence type="ECO:0000256" key="11">
    <source>
        <dbReference type="ARBA" id="ARBA00023136"/>
    </source>
</evidence>
<feature type="transmembrane region" description="Helical" evidence="17">
    <location>
        <begin position="4242"/>
        <end position="4262"/>
    </location>
</feature>
<dbReference type="PROSITE" id="PS00022">
    <property type="entry name" value="EGF_1"/>
    <property type="match status" value="5"/>
</dbReference>
<comment type="subcellular location">
    <subcellularLocation>
        <location evidence="1">Cell membrane</location>
        <topology evidence="1">Single-pass type I membrane protein</topology>
    </subcellularLocation>
</comment>
<feature type="disulfide bond" evidence="15">
    <location>
        <begin position="3860"/>
        <end position="3869"/>
    </location>
</feature>
<dbReference type="Proteomes" id="UP000596742">
    <property type="component" value="Unassembled WGS sequence"/>
</dbReference>
<comment type="caution">
    <text evidence="21">The sequence shown here is derived from an EMBL/GenBank/DDBJ whole genome shotgun (WGS) entry which is preliminary data.</text>
</comment>
<dbReference type="PROSITE" id="PS00010">
    <property type="entry name" value="ASX_HYDROXYL"/>
    <property type="match status" value="1"/>
</dbReference>
<feature type="compositionally biased region" description="Polar residues" evidence="16">
    <location>
        <begin position="4327"/>
        <end position="4338"/>
    </location>
</feature>
<feature type="domain" description="Cadherin" evidence="20">
    <location>
        <begin position="2009"/>
        <end position="2109"/>
    </location>
</feature>
<feature type="domain" description="Laminin G" evidence="18">
    <location>
        <begin position="3887"/>
        <end position="4062"/>
    </location>
</feature>
<dbReference type="SMART" id="SM00112">
    <property type="entry name" value="CA"/>
    <property type="match status" value="34"/>
</dbReference>
<dbReference type="FunFam" id="2.60.40.60:FF:000116">
    <property type="entry name" value="Dachsous cadherin-related 2"/>
    <property type="match status" value="1"/>
</dbReference>
<dbReference type="InterPro" id="IPR020894">
    <property type="entry name" value="Cadherin_CS"/>
</dbReference>
<feature type="disulfide bond" evidence="15">
    <location>
        <begin position="4138"/>
        <end position="4147"/>
    </location>
</feature>
<dbReference type="PROSITE" id="PS00232">
    <property type="entry name" value="CADHERIN_1"/>
    <property type="match status" value="13"/>
</dbReference>
<keyword evidence="3 15" id="KW-0245">EGF-like domain</keyword>
<evidence type="ECO:0000256" key="15">
    <source>
        <dbReference type="PROSITE-ProRule" id="PRU00076"/>
    </source>
</evidence>
<feature type="domain" description="Cadherin" evidence="20">
    <location>
        <begin position="49"/>
        <end position="169"/>
    </location>
</feature>
<dbReference type="FunFam" id="2.60.40.60:FF:000032">
    <property type="entry name" value="FAT atypical cadherin 1"/>
    <property type="match status" value="1"/>
</dbReference>
<reference evidence="21" key="1">
    <citation type="submission" date="2018-11" db="EMBL/GenBank/DDBJ databases">
        <authorList>
            <person name="Alioto T."/>
            <person name="Alioto T."/>
        </authorList>
    </citation>
    <scope>NUCLEOTIDE SEQUENCE</scope>
</reference>
<feature type="domain" description="Cadherin" evidence="20">
    <location>
        <begin position="3476"/>
        <end position="3570"/>
    </location>
</feature>
<evidence type="ECO:0000256" key="14">
    <source>
        <dbReference type="PROSITE-ProRule" id="PRU00043"/>
    </source>
</evidence>
<dbReference type="FunFam" id="2.60.40.60:FF:000041">
    <property type="entry name" value="FAT atypical cadherin 1"/>
    <property type="match status" value="1"/>
</dbReference>
<evidence type="ECO:0000256" key="2">
    <source>
        <dbReference type="ARBA" id="ARBA00022475"/>
    </source>
</evidence>
<dbReference type="FunFam" id="2.60.40.60:FF:000037">
    <property type="entry name" value="FAT atypical cadherin 1"/>
    <property type="match status" value="1"/>
</dbReference>
<dbReference type="FunFam" id="2.60.40.60:FF:000059">
    <property type="entry name" value="FAT atypical cadherin 3"/>
    <property type="match status" value="1"/>
</dbReference>
<keyword evidence="11 17" id="KW-0472">Membrane</keyword>
<evidence type="ECO:0000256" key="6">
    <source>
        <dbReference type="ARBA" id="ARBA00022729"/>
    </source>
</evidence>
<evidence type="ECO:0000313" key="22">
    <source>
        <dbReference type="Proteomes" id="UP000596742"/>
    </source>
</evidence>
<feature type="domain" description="Cadherin" evidence="20">
    <location>
        <begin position="3360"/>
        <end position="3459"/>
    </location>
</feature>
<dbReference type="FunFam" id="2.60.40.60:FF:000084">
    <property type="entry name" value="FAT atypical cadherin 3"/>
    <property type="match status" value="1"/>
</dbReference>
<feature type="domain" description="EGF-like" evidence="19">
    <location>
        <begin position="4187"/>
        <end position="4223"/>
    </location>
</feature>
<dbReference type="CDD" id="cd11304">
    <property type="entry name" value="Cadherin_repeat"/>
    <property type="match status" value="33"/>
</dbReference>
<feature type="domain" description="Cadherin" evidence="20">
    <location>
        <begin position="170"/>
        <end position="276"/>
    </location>
</feature>
<keyword evidence="2" id="KW-1003">Cell membrane</keyword>
<dbReference type="PROSITE" id="PS50025">
    <property type="entry name" value="LAM_G_DOMAIN"/>
    <property type="match status" value="1"/>
</dbReference>
<dbReference type="GO" id="GO:0008013">
    <property type="term" value="F:beta-catenin binding"/>
    <property type="evidence" value="ECO:0007669"/>
    <property type="project" value="TreeGrafter"/>
</dbReference>
<feature type="domain" description="Cadherin" evidence="20">
    <location>
        <begin position="1301"/>
        <end position="1385"/>
    </location>
</feature>